<gene>
    <name evidence="1" type="ORF">METZ01_LOCUS186103</name>
</gene>
<proteinExistence type="predicted"/>
<dbReference type="AlphaFoldDB" id="A0A382D549"/>
<organism evidence="1">
    <name type="scientific">marine metagenome</name>
    <dbReference type="NCBI Taxonomy" id="408172"/>
    <lineage>
        <taxon>unclassified sequences</taxon>
        <taxon>metagenomes</taxon>
        <taxon>ecological metagenomes</taxon>
    </lineage>
</organism>
<feature type="non-terminal residue" evidence="1">
    <location>
        <position position="47"/>
    </location>
</feature>
<dbReference type="EMBL" id="UINC01037567">
    <property type="protein sequence ID" value="SVB33249.1"/>
    <property type="molecule type" value="Genomic_DNA"/>
</dbReference>
<protein>
    <submittedName>
        <fullName evidence="1">Uncharacterized protein</fullName>
    </submittedName>
</protein>
<sequence length="47" mass="5905">MNIWVEYFRYEESRKNTWAQIRENPKWNPPESDKILKRFCQSREDAN</sequence>
<evidence type="ECO:0000313" key="1">
    <source>
        <dbReference type="EMBL" id="SVB33249.1"/>
    </source>
</evidence>
<accession>A0A382D549</accession>
<name>A0A382D549_9ZZZZ</name>
<reference evidence="1" key="1">
    <citation type="submission" date="2018-05" db="EMBL/GenBank/DDBJ databases">
        <authorList>
            <person name="Lanie J.A."/>
            <person name="Ng W.-L."/>
            <person name="Kazmierczak K.M."/>
            <person name="Andrzejewski T.M."/>
            <person name="Davidsen T.M."/>
            <person name="Wayne K.J."/>
            <person name="Tettelin H."/>
            <person name="Glass J.I."/>
            <person name="Rusch D."/>
            <person name="Podicherti R."/>
            <person name="Tsui H.-C.T."/>
            <person name="Winkler M.E."/>
        </authorList>
    </citation>
    <scope>NUCLEOTIDE SEQUENCE</scope>
</reference>